<dbReference type="AlphaFoldDB" id="A0A510LBV1"/>
<proteinExistence type="predicted"/>
<feature type="transmembrane region" description="Helical" evidence="1">
    <location>
        <begin position="6"/>
        <end position="24"/>
    </location>
</feature>
<keyword evidence="1" id="KW-0472">Membrane</keyword>
<organism evidence="2 3">
    <name type="scientific">Leptotrichia hongkongensis</name>
    <dbReference type="NCBI Taxonomy" id="554406"/>
    <lineage>
        <taxon>Bacteria</taxon>
        <taxon>Fusobacteriati</taxon>
        <taxon>Fusobacteriota</taxon>
        <taxon>Fusobacteriia</taxon>
        <taxon>Fusobacteriales</taxon>
        <taxon>Leptotrichiaceae</taxon>
        <taxon>Leptotrichia</taxon>
    </lineage>
</organism>
<name>A0A510LBV1_9FUSO</name>
<gene>
    <name evidence="2" type="ORF">JMUB5056_1697</name>
</gene>
<dbReference type="Proteomes" id="UP000321561">
    <property type="component" value="Chromosome"/>
</dbReference>
<accession>A0A510LBV1</accession>
<keyword evidence="1" id="KW-0812">Transmembrane</keyword>
<keyword evidence="1" id="KW-1133">Transmembrane helix</keyword>
<sequence>MNIIEKIHLLASICTILQFVYMIYKEYKDGNDKKK</sequence>
<evidence type="ECO:0000313" key="2">
    <source>
        <dbReference type="EMBL" id="BBM60103.1"/>
    </source>
</evidence>
<protein>
    <submittedName>
        <fullName evidence="2">Uncharacterized protein</fullName>
    </submittedName>
</protein>
<evidence type="ECO:0000256" key="1">
    <source>
        <dbReference type="SAM" id="Phobius"/>
    </source>
</evidence>
<dbReference type="KEGG" id="lhg:JMUB5056_1697"/>
<dbReference type="EMBL" id="AP019846">
    <property type="protein sequence ID" value="BBM60103.1"/>
    <property type="molecule type" value="Genomic_DNA"/>
</dbReference>
<reference evidence="2 3" key="1">
    <citation type="submission" date="2019-07" db="EMBL/GenBank/DDBJ databases">
        <title>Complete Genome Sequence of Leptotrichia hongkongensis Strain JMUB5056.</title>
        <authorList>
            <person name="Watanabe S."/>
            <person name="Cui L."/>
        </authorList>
    </citation>
    <scope>NUCLEOTIDE SEQUENCE [LARGE SCALE GENOMIC DNA]</scope>
    <source>
        <strain evidence="2 3">JMUB5056</strain>
    </source>
</reference>
<evidence type="ECO:0000313" key="3">
    <source>
        <dbReference type="Proteomes" id="UP000321561"/>
    </source>
</evidence>